<evidence type="ECO:0000313" key="13">
    <source>
        <dbReference type="EMBL" id="EYC52801.1"/>
    </source>
</evidence>
<evidence type="ECO:0000256" key="2">
    <source>
        <dbReference type="ARBA" id="ARBA00011233"/>
    </source>
</evidence>
<keyword evidence="3" id="KW-0813">Transport</keyword>
<keyword evidence="8" id="KW-0626">Porin</keyword>
<dbReference type="GO" id="GO:0046930">
    <property type="term" value="C:pore complex"/>
    <property type="evidence" value="ECO:0007669"/>
    <property type="project" value="UniProtKB-KW"/>
</dbReference>
<feature type="signal peptide" evidence="11">
    <location>
        <begin position="1"/>
        <end position="19"/>
    </location>
</feature>
<evidence type="ECO:0000256" key="4">
    <source>
        <dbReference type="ARBA" id="ARBA00022452"/>
    </source>
</evidence>
<evidence type="ECO:0000256" key="8">
    <source>
        <dbReference type="ARBA" id="ARBA00023114"/>
    </source>
</evidence>
<evidence type="ECO:0000256" key="7">
    <source>
        <dbReference type="ARBA" id="ARBA00023065"/>
    </source>
</evidence>
<name>A0A016XLS6_9BURK</name>
<protein>
    <recommendedName>
        <fullName evidence="12">Porin domain-containing protein</fullName>
    </recommendedName>
</protein>
<keyword evidence="9" id="KW-0472">Membrane</keyword>
<feature type="domain" description="Porin" evidence="12">
    <location>
        <begin position="7"/>
        <end position="326"/>
    </location>
</feature>
<dbReference type="PANTHER" id="PTHR34501">
    <property type="entry name" value="PROTEIN YDDL-RELATED"/>
    <property type="match status" value="1"/>
</dbReference>
<dbReference type="InterPro" id="IPR050298">
    <property type="entry name" value="Gram-neg_bact_OMP"/>
</dbReference>
<comment type="subcellular location">
    <subcellularLocation>
        <location evidence="1">Cell outer membrane</location>
        <topology evidence="1">Multi-pass membrane protein</topology>
    </subcellularLocation>
</comment>
<keyword evidence="10" id="KW-0998">Cell outer membrane</keyword>
<dbReference type="GO" id="GO:0015288">
    <property type="term" value="F:porin activity"/>
    <property type="evidence" value="ECO:0007669"/>
    <property type="project" value="UniProtKB-KW"/>
</dbReference>
<evidence type="ECO:0000256" key="1">
    <source>
        <dbReference type="ARBA" id="ARBA00004571"/>
    </source>
</evidence>
<dbReference type="InterPro" id="IPR033900">
    <property type="entry name" value="Gram_neg_porin_domain"/>
</dbReference>
<dbReference type="Proteomes" id="UP000023268">
    <property type="component" value="Unassembled WGS sequence"/>
</dbReference>
<dbReference type="GO" id="GO:0006811">
    <property type="term" value="P:monoatomic ion transport"/>
    <property type="evidence" value="ECO:0007669"/>
    <property type="project" value="UniProtKB-KW"/>
</dbReference>
<evidence type="ECO:0000256" key="9">
    <source>
        <dbReference type="ARBA" id="ARBA00023136"/>
    </source>
</evidence>
<evidence type="ECO:0000256" key="10">
    <source>
        <dbReference type="ARBA" id="ARBA00023237"/>
    </source>
</evidence>
<dbReference type="RefSeq" id="WP_035605260.1">
    <property type="nucleotide sequence ID" value="NZ_JEMG01000001.1"/>
</dbReference>
<evidence type="ECO:0000256" key="11">
    <source>
        <dbReference type="SAM" id="SignalP"/>
    </source>
</evidence>
<feature type="chain" id="PRO_5001495454" description="Porin domain-containing protein" evidence="11">
    <location>
        <begin position="20"/>
        <end position="344"/>
    </location>
</feature>
<proteinExistence type="predicted"/>
<dbReference type="eggNOG" id="COG3203">
    <property type="taxonomic scope" value="Bacteria"/>
</dbReference>
<dbReference type="EMBL" id="JEMG01000001">
    <property type="protein sequence ID" value="EYC52801.1"/>
    <property type="molecule type" value="Genomic_DNA"/>
</dbReference>
<evidence type="ECO:0000313" key="14">
    <source>
        <dbReference type="Proteomes" id="UP000023268"/>
    </source>
</evidence>
<evidence type="ECO:0000259" key="12">
    <source>
        <dbReference type="Pfam" id="PF13609"/>
    </source>
</evidence>
<keyword evidence="4" id="KW-1134">Transmembrane beta strand</keyword>
<evidence type="ECO:0000256" key="5">
    <source>
        <dbReference type="ARBA" id="ARBA00022692"/>
    </source>
</evidence>
<keyword evidence="5" id="KW-0812">Transmembrane</keyword>
<dbReference type="Gene3D" id="2.40.160.10">
    <property type="entry name" value="Porin"/>
    <property type="match status" value="1"/>
</dbReference>
<dbReference type="AlphaFoldDB" id="A0A016XLS6"/>
<sequence length="344" mass="35343">MKKTLIAAAALFAAAGAMAEVTVFGTLDTTLRITDNGTAQKTTVGRDGSGTTGLYLRVSEDLGDGLKAIGLYEHDFNFTGGTVADQGASSNDGTGERYAGLQGAFGTIKLGAPNQPSLTIQSGLRGAPFGTKDGGRNSAGGVYASGPGTGTGTPALVMFGKSLTRQNGSIVYETPNFSGFSAAAMIVPGSQDNAGEDTAAQTDLAVFYKAGPINSGLAIYSLGENKSTGAVEEQLLHLGFQYNFGFATFGVGYHNYTADGDDVNSGLNLQAIVPLSEQLTLGVNYQTLTDEVDATGDVNQVAVGVNYALSKLTSVYARYVSTTGDDYNGGDTVSTMLAGLRVNF</sequence>
<reference evidence="13 14" key="1">
    <citation type="submission" date="2014-02" db="EMBL/GenBank/DDBJ databases">
        <title>Draft Genome of Hylemonella gracilis isolated from the Niagara River.</title>
        <authorList>
            <person name="Pawlowski D.R."/>
            <person name="Koudelka G.B."/>
        </authorList>
    </citation>
    <scope>NUCLEOTIDE SEQUENCE [LARGE SCALE GENOMIC DNA]</scope>
    <source>
        <strain evidence="13 14">Niagara R</strain>
    </source>
</reference>
<dbReference type="GO" id="GO:0009279">
    <property type="term" value="C:cell outer membrane"/>
    <property type="evidence" value="ECO:0007669"/>
    <property type="project" value="UniProtKB-SubCell"/>
</dbReference>
<organism evidence="13 14">
    <name type="scientific">Hylemonella gracilis str. Niagara R</name>
    <dbReference type="NCBI Taxonomy" id="1458275"/>
    <lineage>
        <taxon>Bacteria</taxon>
        <taxon>Pseudomonadati</taxon>
        <taxon>Pseudomonadota</taxon>
        <taxon>Betaproteobacteria</taxon>
        <taxon>Burkholderiales</taxon>
        <taxon>Comamonadaceae</taxon>
        <taxon>Hylemonella</taxon>
    </lineage>
</organism>
<accession>A0A016XLS6</accession>
<dbReference type="PANTHER" id="PTHR34501:SF9">
    <property type="entry name" value="MAJOR OUTER MEMBRANE PROTEIN P.IA"/>
    <property type="match status" value="1"/>
</dbReference>
<dbReference type="Pfam" id="PF13609">
    <property type="entry name" value="Porin_4"/>
    <property type="match status" value="1"/>
</dbReference>
<dbReference type="CDD" id="cd00342">
    <property type="entry name" value="gram_neg_porins"/>
    <property type="match status" value="1"/>
</dbReference>
<evidence type="ECO:0000256" key="6">
    <source>
        <dbReference type="ARBA" id="ARBA00022729"/>
    </source>
</evidence>
<keyword evidence="7" id="KW-0406">Ion transport</keyword>
<evidence type="ECO:0000256" key="3">
    <source>
        <dbReference type="ARBA" id="ARBA00022448"/>
    </source>
</evidence>
<comment type="caution">
    <text evidence="13">The sequence shown here is derived from an EMBL/GenBank/DDBJ whole genome shotgun (WGS) entry which is preliminary data.</text>
</comment>
<dbReference type="STRING" id="1458275.AZ34_04620"/>
<dbReference type="SUPFAM" id="SSF56935">
    <property type="entry name" value="Porins"/>
    <property type="match status" value="1"/>
</dbReference>
<comment type="subunit">
    <text evidence="2">Homotrimer.</text>
</comment>
<dbReference type="OrthoDB" id="6975458at2"/>
<gene>
    <name evidence="13" type="ORF">AZ34_04620</name>
</gene>
<keyword evidence="6 11" id="KW-0732">Signal</keyword>
<dbReference type="InterPro" id="IPR023614">
    <property type="entry name" value="Porin_dom_sf"/>
</dbReference>